<sequence length="105" mass="11693">MAAFNIEQAVAELANLGIERTDALACLNACNNDLVRAADYFYGGDLHKAREDYRWDGSLFDADRDGNPSTQTDHNYDNNFHQSGTVQPGRGGLWNCSKRTDFVAF</sequence>
<dbReference type="AlphaFoldDB" id="A0A2T7A6M6"/>
<evidence type="ECO:0000313" key="2">
    <source>
        <dbReference type="EMBL" id="PUU83335.1"/>
    </source>
</evidence>
<protein>
    <recommendedName>
        <fullName evidence="1">UBA domain-containing protein</fullName>
    </recommendedName>
</protein>
<dbReference type="Gene3D" id="1.10.8.10">
    <property type="entry name" value="DNA helicase RuvA subunit, C-terminal domain"/>
    <property type="match status" value="1"/>
</dbReference>
<organism evidence="2 3">
    <name type="scientific">Tuber borchii</name>
    <name type="common">White truffle</name>
    <dbReference type="NCBI Taxonomy" id="42251"/>
    <lineage>
        <taxon>Eukaryota</taxon>
        <taxon>Fungi</taxon>
        <taxon>Dikarya</taxon>
        <taxon>Ascomycota</taxon>
        <taxon>Pezizomycotina</taxon>
        <taxon>Pezizomycetes</taxon>
        <taxon>Pezizales</taxon>
        <taxon>Tuberaceae</taxon>
        <taxon>Tuber</taxon>
    </lineage>
</organism>
<dbReference type="CDD" id="cd14291">
    <property type="entry name" value="UBA1_NUB1_like"/>
    <property type="match status" value="1"/>
</dbReference>
<dbReference type="SUPFAM" id="SSF46934">
    <property type="entry name" value="UBA-like"/>
    <property type="match status" value="1"/>
</dbReference>
<reference evidence="2 3" key="1">
    <citation type="submission" date="2017-04" db="EMBL/GenBank/DDBJ databases">
        <title>Draft genome sequence of Tuber borchii Vittad., a whitish edible truffle.</title>
        <authorList>
            <consortium name="DOE Joint Genome Institute"/>
            <person name="Murat C."/>
            <person name="Kuo A."/>
            <person name="Barry K.W."/>
            <person name="Clum A."/>
            <person name="Dockter R.B."/>
            <person name="Fauchery L."/>
            <person name="Iotti M."/>
            <person name="Kohler A."/>
            <person name="Labutti K."/>
            <person name="Lindquist E.A."/>
            <person name="Lipzen A."/>
            <person name="Ohm R.A."/>
            <person name="Wang M."/>
            <person name="Grigoriev I.V."/>
            <person name="Zambonelli A."/>
            <person name="Martin F.M."/>
        </authorList>
    </citation>
    <scope>NUCLEOTIDE SEQUENCE [LARGE SCALE GENOMIC DNA]</scope>
    <source>
        <strain evidence="2 3">Tbo3840</strain>
    </source>
</reference>
<feature type="domain" description="UBA" evidence="1">
    <location>
        <begin position="7"/>
        <end position="44"/>
    </location>
</feature>
<keyword evidence="3" id="KW-1185">Reference proteome</keyword>
<dbReference type="InterPro" id="IPR015940">
    <property type="entry name" value="UBA"/>
</dbReference>
<evidence type="ECO:0000259" key="1">
    <source>
        <dbReference type="PROSITE" id="PS50030"/>
    </source>
</evidence>
<comment type="caution">
    <text evidence="2">The sequence shown here is derived from an EMBL/GenBank/DDBJ whole genome shotgun (WGS) entry which is preliminary data.</text>
</comment>
<gene>
    <name evidence="2" type="ORF">B9Z19DRAFT_1073077</name>
</gene>
<name>A0A2T7A6M6_TUBBO</name>
<dbReference type="OrthoDB" id="2420415at2759"/>
<proteinExistence type="predicted"/>
<dbReference type="EMBL" id="NESQ01000015">
    <property type="protein sequence ID" value="PUU83335.1"/>
    <property type="molecule type" value="Genomic_DNA"/>
</dbReference>
<dbReference type="InterPro" id="IPR009060">
    <property type="entry name" value="UBA-like_sf"/>
</dbReference>
<dbReference type="Proteomes" id="UP000244722">
    <property type="component" value="Unassembled WGS sequence"/>
</dbReference>
<accession>A0A2T7A6M6</accession>
<dbReference type="PROSITE" id="PS50030">
    <property type="entry name" value="UBA"/>
    <property type="match status" value="1"/>
</dbReference>
<evidence type="ECO:0000313" key="3">
    <source>
        <dbReference type="Proteomes" id="UP000244722"/>
    </source>
</evidence>